<evidence type="ECO:0000256" key="5">
    <source>
        <dbReference type="ARBA" id="ARBA00023065"/>
    </source>
</evidence>
<dbReference type="InterPro" id="IPR036771">
    <property type="entry name" value="ATPsynth_dsu/esu_N"/>
</dbReference>
<comment type="caution">
    <text evidence="13">The sequence shown here is derived from an EMBL/GenBank/DDBJ whole genome shotgun (WGS) entry which is preliminary data.</text>
</comment>
<dbReference type="InterPro" id="IPR020546">
    <property type="entry name" value="ATP_synth_F1_dsu/esu_N"/>
</dbReference>
<gene>
    <name evidence="9 13" type="primary">atpC</name>
    <name evidence="13" type="ORF">IAD16_08575</name>
</gene>
<protein>
    <recommendedName>
        <fullName evidence="9">ATP synthase epsilon chain</fullName>
    </recommendedName>
    <alternativeName>
        <fullName evidence="9">ATP synthase F1 sector epsilon subunit</fullName>
    </alternativeName>
    <alternativeName>
        <fullName evidence="9">F-ATPase epsilon subunit</fullName>
    </alternativeName>
</protein>
<evidence type="ECO:0000259" key="12">
    <source>
        <dbReference type="Pfam" id="PF02823"/>
    </source>
</evidence>
<feature type="domain" description="ATP synthase F1 complex delta/epsilon subunit N-terminal" evidence="12">
    <location>
        <begin position="4"/>
        <end position="82"/>
    </location>
</feature>
<dbReference type="GO" id="GO:0005524">
    <property type="term" value="F:ATP binding"/>
    <property type="evidence" value="ECO:0007669"/>
    <property type="project" value="UniProtKB-UniRule"/>
</dbReference>
<evidence type="ECO:0000256" key="7">
    <source>
        <dbReference type="ARBA" id="ARBA00023196"/>
    </source>
</evidence>
<feature type="domain" description="ATP synthase epsilon subunit C-terminal" evidence="11">
    <location>
        <begin position="87"/>
        <end position="130"/>
    </location>
</feature>
<evidence type="ECO:0000256" key="2">
    <source>
        <dbReference type="ARBA" id="ARBA00005712"/>
    </source>
</evidence>
<accession>A0A9D1L809</accession>
<keyword evidence="8 9" id="KW-0066">ATP synthesis</keyword>
<dbReference type="Gene3D" id="2.60.15.10">
    <property type="entry name" value="F0F1 ATP synthase delta/epsilon subunit, N-terminal"/>
    <property type="match status" value="1"/>
</dbReference>
<dbReference type="InterPro" id="IPR020547">
    <property type="entry name" value="ATP_synth_F1_esu_C"/>
</dbReference>
<evidence type="ECO:0000256" key="4">
    <source>
        <dbReference type="ARBA" id="ARBA00022475"/>
    </source>
</evidence>
<dbReference type="InterPro" id="IPR001469">
    <property type="entry name" value="ATP_synth_F1_dsu/esu"/>
</dbReference>
<sequence>MEVFSVHILAADRTFFEGECVSLVIPTITGMYGILAHHSNMISAIVPGTLSYQLPGQPKQIAAVSAGLVKVEDNDVLILADSIERPEEIDENRARRSLAAAKEALLQKRSIQEYKMVQANLARALNRLNTKNYGK</sequence>
<keyword evidence="4 9" id="KW-1003">Cell membrane</keyword>
<dbReference type="Pfam" id="PF02823">
    <property type="entry name" value="ATP-synt_DE_N"/>
    <property type="match status" value="1"/>
</dbReference>
<dbReference type="Proteomes" id="UP000824091">
    <property type="component" value="Unassembled WGS sequence"/>
</dbReference>
<dbReference type="NCBIfam" id="TIGR01216">
    <property type="entry name" value="ATP_synt_epsi"/>
    <property type="match status" value="1"/>
</dbReference>
<reference evidence="13" key="2">
    <citation type="journal article" date="2021" name="PeerJ">
        <title>Extensive microbial diversity within the chicken gut microbiome revealed by metagenomics and culture.</title>
        <authorList>
            <person name="Gilroy R."/>
            <person name="Ravi A."/>
            <person name="Getino M."/>
            <person name="Pursley I."/>
            <person name="Horton D.L."/>
            <person name="Alikhan N.F."/>
            <person name="Baker D."/>
            <person name="Gharbi K."/>
            <person name="Hall N."/>
            <person name="Watson M."/>
            <person name="Adriaenssens E.M."/>
            <person name="Foster-Nyarko E."/>
            <person name="Jarju S."/>
            <person name="Secka A."/>
            <person name="Antonio M."/>
            <person name="Oren A."/>
            <person name="Chaudhuri R.R."/>
            <person name="La Ragione R."/>
            <person name="Hildebrand F."/>
            <person name="Pallen M.J."/>
        </authorList>
    </citation>
    <scope>NUCLEOTIDE SEQUENCE</scope>
    <source>
        <strain evidence="13">11300</strain>
    </source>
</reference>
<proteinExistence type="inferred from homology"/>
<name>A0A9D1L809_9FIRM</name>
<evidence type="ECO:0000256" key="6">
    <source>
        <dbReference type="ARBA" id="ARBA00023136"/>
    </source>
</evidence>
<dbReference type="GO" id="GO:0045259">
    <property type="term" value="C:proton-transporting ATP synthase complex"/>
    <property type="evidence" value="ECO:0007669"/>
    <property type="project" value="UniProtKB-KW"/>
</dbReference>
<evidence type="ECO:0000256" key="8">
    <source>
        <dbReference type="ARBA" id="ARBA00023310"/>
    </source>
</evidence>
<evidence type="ECO:0000256" key="3">
    <source>
        <dbReference type="ARBA" id="ARBA00022448"/>
    </source>
</evidence>
<dbReference type="EMBL" id="DVMO01000133">
    <property type="protein sequence ID" value="HIU28419.1"/>
    <property type="molecule type" value="Genomic_DNA"/>
</dbReference>
<evidence type="ECO:0000313" key="14">
    <source>
        <dbReference type="Proteomes" id="UP000824091"/>
    </source>
</evidence>
<evidence type="ECO:0000313" key="13">
    <source>
        <dbReference type="EMBL" id="HIU28419.1"/>
    </source>
</evidence>
<dbReference type="AlphaFoldDB" id="A0A9D1L809"/>
<dbReference type="PANTHER" id="PTHR13822">
    <property type="entry name" value="ATP SYNTHASE DELTA/EPSILON CHAIN"/>
    <property type="match status" value="1"/>
</dbReference>
<dbReference type="PANTHER" id="PTHR13822:SF10">
    <property type="entry name" value="ATP SYNTHASE EPSILON CHAIN, CHLOROPLASTIC"/>
    <property type="match status" value="1"/>
</dbReference>
<organism evidence="13 14">
    <name type="scientific">Candidatus Fimisoma avicola</name>
    <dbReference type="NCBI Taxonomy" id="2840826"/>
    <lineage>
        <taxon>Bacteria</taxon>
        <taxon>Bacillati</taxon>
        <taxon>Bacillota</taxon>
        <taxon>Clostridia</taxon>
        <taxon>Eubacteriales</taxon>
        <taxon>Candidatus Fimisoma</taxon>
    </lineage>
</organism>
<evidence type="ECO:0000256" key="10">
    <source>
        <dbReference type="RuleBase" id="RU003656"/>
    </source>
</evidence>
<dbReference type="SUPFAM" id="SSF51344">
    <property type="entry name" value="Epsilon subunit of F1F0-ATP synthase N-terminal domain"/>
    <property type="match status" value="1"/>
</dbReference>
<evidence type="ECO:0000256" key="9">
    <source>
        <dbReference type="HAMAP-Rule" id="MF_00530"/>
    </source>
</evidence>
<keyword evidence="6 9" id="KW-0472">Membrane</keyword>
<dbReference type="Pfam" id="PF00401">
    <property type="entry name" value="ATP-synt_DE"/>
    <property type="match status" value="1"/>
</dbReference>
<reference evidence="13" key="1">
    <citation type="submission" date="2020-10" db="EMBL/GenBank/DDBJ databases">
        <authorList>
            <person name="Gilroy R."/>
        </authorList>
    </citation>
    <scope>NUCLEOTIDE SEQUENCE</scope>
    <source>
        <strain evidence="13">11300</strain>
    </source>
</reference>
<evidence type="ECO:0000259" key="11">
    <source>
        <dbReference type="Pfam" id="PF00401"/>
    </source>
</evidence>
<keyword evidence="9" id="KW-0375">Hydrogen ion transport</keyword>
<dbReference type="InterPro" id="IPR036794">
    <property type="entry name" value="ATP_F1_dsu/esu_C_sf"/>
</dbReference>
<comment type="similarity">
    <text evidence="2 9 10">Belongs to the ATPase epsilon chain family.</text>
</comment>
<dbReference type="HAMAP" id="MF_00530">
    <property type="entry name" value="ATP_synth_epsil_bac"/>
    <property type="match status" value="1"/>
</dbReference>
<keyword evidence="5 9" id="KW-0406">Ion transport</keyword>
<comment type="function">
    <text evidence="9">Produces ATP from ADP in the presence of a proton gradient across the membrane.</text>
</comment>
<dbReference type="GO" id="GO:0046933">
    <property type="term" value="F:proton-transporting ATP synthase activity, rotational mechanism"/>
    <property type="evidence" value="ECO:0007669"/>
    <property type="project" value="UniProtKB-UniRule"/>
</dbReference>
<dbReference type="CDD" id="cd12152">
    <property type="entry name" value="F1-ATPase_delta"/>
    <property type="match status" value="1"/>
</dbReference>
<dbReference type="GO" id="GO:0005886">
    <property type="term" value="C:plasma membrane"/>
    <property type="evidence" value="ECO:0007669"/>
    <property type="project" value="UniProtKB-SubCell"/>
</dbReference>
<dbReference type="SUPFAM" id="SSF46604">
    <property type="entry name" value="Epsilon subunit of F1F0-ATP synthase C-terminal domain"/>
    <property type="match status" value="1"/>
</dbReference>
<comment type="subcellular location">
    <subcellularLocation>
        <location evidence="1 9">Cell membrane</location>
        <topology evidence="1 9">Peripheral membrane protein</topology>
    </subcellularLocation>
</comment>
<comment type="subunit">
    <text evidence="9 10">F-type ATPases have 2 components, CF(1) - the catalytic core - and CF(0) - the membrane proton channel. CF(1) has five subunits: alpha(3), beta(3), gamma(1), delta(1), epsilon(1). CF(0) has three main subunits: a, b and c.</text>
</comment>
<keyword evidence="3 9" id="KW-0813">Transport</keyword>
<keyword evidence="7 9" id="KW-0139">CF(1)</keyword>
<evidence type="ECO:0000256" key="1">
    <source>
        <dbReference type="ARBA" id="ARBA00004202"/>
    </source>
</evidence>